<evidence type="ECO:0000313" key="2">
    <source>
        <dbReference type="EMBL" id="KFI45889.1"/>
    </source>
</evidence>
<gene>
    <name evidence="2" type="ORF">BBOH_0695</name>
</gene>
<organism evidence="2 3">
    <name type="scientific">Bifidobacterium bohemicum DSM 22767</name>
    <dbReference type="NCBI Taxonomy" id="1437606"/>
    <lineage>
        <taxon>Bacteria</taxon>
        <taxon>Bacillati</taxon>
        <taxon>Actinomycetota</taxon>
        <taxon>Actinomycetes</taxon>
        <taxon>Bifidobacteriales</taxon>
        <taxon>Bifidobacteriaceae</taxon>
        <taxon>Bifidobacterium</taxon>
    </lineage>
</organism>
<dbReference type="AlphaFoldDB" id="A0A086ZH89"/>
<protein>
    <submittedName>
        <fullName evidence="2">Uncharacterized protein</fullName>
    </submittedName>
</protein>
<proteinExistence type="predicted"/>
<dbReference type="STRING" id="1437606.BBOH_0695"/>
<dbReference type="Proteomes" id="UP000029096">
    <property type="component" value="Unassembled WGS sequence"/>
</dbReference>
<keyword evidence="3" id="KW-1185">Reference proteome</keyword>
<evidence type="ECO:0000313" key="3">
    <source>
        <dbReference type="Proteomes" id="UP000029096"/>
    </source>
</evidence>
<comment type="caution">
    <text evidence="2">The sequence shown here is derived from an EMBL/GenBank/DDBJ whole genome shotgun (WGS) entry which is preliminary data.</text>
</comment>
<feature type="region of interest" description="Disordered" evidence="1">
    <location>
        <begin position="76"/>
        <end position="95"/>
    </location>
</feature>
<sequence>MARKIELAPDKLEKLIQELGELNAHQNEYSHLKTYSMDGSGSAVSALQDVAREYVALGDSLQSLFDKTREFLTKANSSMKEADRAAGSQFGEHAH</sequence>
<dbReference type="RefSeq" id="WP_033522260.1">
    <property type="nucleotide sequence ID" value="NZ_JDUS01000019.1"/>
</dbReference>
<name>A0A086ZH89_9BIFI</name>
<accession>A0A086ZH89</accession>
<reference evidence="2 3" key="1">
    <citation type="submission" date="2014-03" db="EMBL/GenBank/DDBJ databases">
        <title>Genomics of Bifidobacteria.</title>
        <authorList>
            <person name="Ventura M."/>
            <person name="Milani C."/>
            <person name="Lugli G.A."/>
        </authorList>
    </citation>
    <scope>NUCLEOTIDE SEQUENCE [LARGE SCALE GENOMIC DNA]</scope>
    <source>
        <strain evidence="2 3">DSM 22767</strain>
    </source>
</reference>
<evidence type="ECO:0000256" key="1">
    <source>
        <dbReference type="SAM" id="MobiDB-lite"/>
    </source>
</evidence>
<dbReference type="EMBL" id="JGYP01000002">
    <property type="protein sequence ID" value="KFI45889.1"/>
    <property type="molecule type" value="Genomic_DNA"/>
</dbReference>